<dbReference type="Proteomes" id="UP000422989">
    <property type="component" value="Chromosome"/>
</dbReference>
<evidence type="ECO:0000256" key="4">
    <source>
        <dbReference type="ARBA" id="ARBA00023065"/>
    </source>
</evidence>
<keyword evidence="4" id="KW-0406">Ion transport</keyword>
<comment type="subcellular location">
    <subcellularLocation>
        <location evidence="1">Cell membrane</location>
        <topology evidence="1">Peripheral membrane protein</topology>
    </subcellularLocation>
</comment>
<keyword evidence="5" id="KW-0472">Membrane</keyword>
<keyword evidence="3" id="KW-0813">Transport</keyword>
<dbReference type="GO" id="GO:0046933">
    <property type="term" value="F:proton-transporting ATP synthase activity, rotational mechanism"/>
    <property type="evidence" value="ECO:0007669"/>
    <property type="project" value="InterPro"/>
</dbReference>
<dbReference type="Gene3D" id="2.60.15.10">
    <property type="entry name" value="F0F1 ATP synthase delta/epsilon subunit, N-terminal"/>
    <property type="match status" value="1"/>
</dbReference>
<dbReference type="NCBIfam" id="NF009977">
    <property type="entry name" value="PRK13442.1"/>
    <property type="match status" value="1"/>
</dbReference>
<gene>
    <name evidence="8" type="ORF">D7D94_06575</name>
</gene>
<dbReference type="EMBL" id="CP032550">
    <property type="protein sequence ID" value="QGU27369.1"/>
    <property type="molecule type" value="Genomic_DNA"/>
</dbReference>
<sequence length="86" mass="8951">MALNVTLVSAEAEVWTGEASLVVAKTTEGEIGFMQGHEPVLSILSQGQVRITQADGQKIVADARDGFVSMEGDVLTIVAGHAALVD</sequence>
<evidence type="ECO:0000313" key="9">
    <source>
        <dbReference type="Proteomes" id="UP000422989"/>
    </source>
</evidence>
<dbReference type="InterPro" id="IPR036771">
    <property type="entry name" value="ATPsynth_dsu/esu_N"/>
</dbReference>
<evidence type="ECO:0000256" key="2">
    <source>
        <dbReference type="ARBA" id="ARBA00005712"/>
    </source>
</evidence>
<evidence type="ECO:0000256" key="3">
    <source>
        <dbReference type="ARBA" id="ARBA00022448"/>
    </source>
</evidence>
<feature type="domain" description="ATP synthase F1 complex delta/epsilon subunit N-terminal" evidence="7">
    <location>
        <begin position="3"/>
        <end position="82"/>
    </location>
</feature>
<dbReference type="AlphaFoldDB" id="A0A6I6E0E0"/>
<keyword evidence="9" id="KW-1185">Reference proteome</keyword>
<evidence type="ECO:0000256" key="1">
    <source>
        <dbReference type="ARBA" id="ARBA00004202"/>
    </source>
</evidence>
<dbReference type="SUPFAM" id="SSF51344">
    <property type="entry name" value="Epsilon subunit of F1F0-ATP synthase N-terminal domain"/>
    <property type="match status" value="1"/>
</dbReference>
<name>A0A6I6E0E0_9MICO</name>
<dbReference type="CDD" id="cd12152">
    <property type="entry name" value="F1-ATPase_delta"/>
    <property type="match status" value="1"/>
</dbReference>
<evidence type="ECO:0000259" key="7">
    <source>
        <dbReference type="Pfam" id="PF02823"/>
    </source>
</evidence>
<accession>A0A6I6E0E0</accession>
<dbReference type="InterPro" id="IPR001469">
    <property type="entry name" value="ATP_synth_F1_dsu/esu"/>
</dbReference>
<dbReference type="RefSeq" id="WP_156241861.1">
    <property type="nucleotide sequence ID" value="NZ_BAAAZL010000004.1"/>
</dbReference>
<evidence type="ECO:0000256" key="6">
    <source>
        <dbReference type="ARBA" id="ARBA00023196"/>
    </source>
</evidence>
<protein>
    <submittedName>
        <fullName evidence="8">F0F1 ATP synthase subunit epsilon</fullName>
    </submittedName>
</protein>
<proteinExistence type="inferred from homology"/>
<keyword evidence="6" id="KW-0139">CF(1)</keyword>
<dbReference type="GO" id="GO:0005886">
    <property type="term" value="C:plasma membrane"/>
    <property type="evidence" value="ECO:0007669"/>
    <property type="project" value="UniProtKB-SubCell"/>
</dbReference>
<dbReference type="KEGG" id="moj:D7D94_06575"/>
<organism evidence="8 9">
    <name type="scientific">Microbacterium oryzae</name>
    <dbReference type="NCBI Taxonomy" id="743009"/>
    <lineage>
        <taxon>Bacteria</taxon>
        <taxon>Bacillati</taxon>
        <taxon>Actinomycetota</taxon>
        <taxon>Actinomycetes</taxon>
        <taxon>Micrococcales</taxon>
        <taxon>Microbacteriaceae</taxon>
        <taxon>Microbacterium</taxon>
    </lineage>
</organism>
<dbReference type="OrthoDB" id="9791445at2"/>
<comment type="similarity">
    <text evidence="2">Belongs to the ATPase epsilon chain family.</text>
</comment>
<reference evidence="8 9" key="1">
    <citation type="submission" date="2018-09" db="EMBL/GenBank/DDBJ databases">
        <title>Whole genome sequencing of Microbacterium oryzae strain MB-10T.</title>
        <authorList>
            <person name="Das S.K."/>
        </authorList>
    </citation>
    <scope>NUCLEOTIDE SEQUENCE [LARGE SCALE GENOMIC DNA]</scope>
    <source>
        <strain evidence="8 9">MB-10</strain>
    </source>
</reference>
<dbReference type="GO" id="GO:0045259">
    <property type="term" value="C:proton-transporting ATP synthase complex"/>
    <property type="evidence" value="ECO:0007669"/>
    <property type="project" value="UniProtKB-KW"/>
</dbReference>
<dbReference type="Pfam" id="PF02823">
    <property type="entry name" value="ATP-synt_DE_N"/>
    <property type="match status" value="1"/>
</dbReference>
<keyword evidence="6" id="KW-0066">ATP synthesis</keyword>
<dbReference type="InterPro" id="IPR020546">
    <property type="entry name" value="ATP_synth_F1_dsu/esu_N"/>
</dbReference>
<evidence type="ECO:0000256" key="5">
    <source>
        <dbReference type="ARBA" id="ARBA00023136"/>
    </source>
</evidence>
<evidence type="ECO:0000313" key="8">
    <source>
        <dbReference type="EMBL" id="QGU27369.1"/>
    </source>
</evidence>